<gene>
    <name evidence="1" type="ORF">Goari_009806</name>
</gene>
<evidence type="ECO:0000313" key="2">
    <source>
        <dbReference type="Proteomes" id="UP000593577"/>
    </source>
</evidence>
<evidence type="ECO:0000313" key="1">
    <source>
        <dbReference type="EMBL" id="MBA0692231.1"/>
    </source>
</evidence>
<dbReference type="EMBL" id="JABFAA010000009">
    <property type="protein sequence ID" value="MBA0692231.1"/>
    <property type="molecule type" value="Genomic_DNA"/>
</dbReference>
<reference evidence="1 2" key="1">
    <citation type="journal article" date="2019" name="Genome Biol. Evol.">
        <title>Insights into the evolution of the New World diploid cottons (Gossypium, subgenus Houzingenia) based on genome sequencing.</title>
        <authorList>
            <person name="Grover C.E."/>
            <person name="Arick M.A. 2nd"/>
            <person name="Thrash A."/>
            <person name="Conover J.L."/>
            <person name="Sanders W.S."/>
            <person name="Peterson D.G."/>
            <person name="Frelichowski J.E."/>
            <person name="Scheffler J.A."/>
            <person name="Scheffler B.E."/>
            <person name="Wendel J.F."/>
        </authorList>
    </citation>
    <scope>NUCLEOTIDE SEQUENCE [LARGE SCALE GENOMIC DNA]</scope>
    <source>
        <strain evidence="1">185</strain>
        <tissue evidence="1">Leaf</tissue>
    </source>
</reference>
<keyword evidence="2" id="KW-1185">Reference proteome</keyword>
<proteinExistence type="predicted"/>
<sequence>MGQLVQSRSLDRYPGRFPVQLVRPAGGKVLNENQLVNCDDQYFLQMRSEGLSDLVLNVSTYWMKKQHYRWVLVFVLESTHRVKWLHRLFTKGLNDTDGDKVWLVLVDFEEIENSGDDGMTVVSLFNKMLCGGNYHL</sequence>
<dbReference type="AlphaFoldDB" id="A0A7J8XY31"/>
<organism evidence="1 2">
    <name type="scientific">Gossypium aridum</name>
    <name type="common">American cotton</name>
    <name type="synonym">Erioxylum aridum</name>
    <dbReference type="NCBI Taxonomy" id="34290"/>
    <lineage>
        <taxon>Eukaryota</taxon>
        <taxon>Viridiplantae</taxon>
        <taxon>Streptophyta</taxon>
        <taxon>Embryophyta</taxon>
        <taxon>Tracheophyta</taxon>
        <taxon>Spermatophyta</taxon>
        <taxon>Magnoliopsida</taxon>
        <taxon>eudicotyledons</taxon>
        <taxon>Gunneridae</taxon>
        <taxon>Pentapetalae</taxon>
        <taxon>rosids</taxon>
        <taxon>malvids</taxon>
        <taxon>Malvales</taxon>
        <taxon>Malvaceae</taxon>
        <taxon>Malvoideae</taxon>
        <taxon>Gossypium</taxon>
    </lineage>
</organism>
<dbReference type="Proteomes" id="UP000593577">
    <property type="component" value="Unassembled WGS sequence"/>
</dbReference>
<protein>
    <submittedName>
        <fullName evidence="1">Uncharacterized protein</fullName>
    </submittedName>
</protein>
<name>A0A7J8XY31_GOSAI</name>
<comment type="caution">
    <text evidence="1">The sequence shown here is derived from an EMBL/GenBank/DDBJ whole genome shotgun (WGS) entry which is preliminary data.</text>
</comment>
<accession>A0A7J8XY31</accession>